<evidence type="ECO:0000259" key="13">
    <source>
        <dbReference type="PROSITE" id="PS51846"/>
    </source>
</evidence>
<evidence type="ECO:0000256" key="9">
    <source>
        <dbReference type="PROSITE-ProRule" id="PRU00703"/>
    </source>
</evidence>
<dbReference type="PROSITE" id="PS51846">
    <property type="entry name" value="CNNM"/>
    <property type="match status" value="1"/>
</dbReference>
<comment type="subcellular location">
    <subcellularLocation>
        <location evidence="1">Cell membrane</location>
        <topology evidence="1">Multi-pass membrane protein</topology>
    </subcellularLocation>
</comment>
<reference evidence="14 15" key="1">
    <citation type="submission" date="2020-08" db="EMBL/GenBank/DDBJ databases">
        <title>A Genomic Blueprint of the Chicken Gut Microbiome.</title>
        <authorList>
            <person name="Gilroy R."/>
            <person name="Ravi A."/>
            <person name="Getino M."/>
            <person name="Pursley I."/>
            <person name="Horton D.L."/>
            <person name="Alikhan N.-F."/>
            <person name="Baker D."/>
            <person name="Gharbi K."/>
            <person name="Hall N."/>
            <person name="Watson M."/>
            <person name="Adriaenssens E.M."/>
            <person name="Foster-Nyarko E."/>
            <person name="Jarju S."/>
            <person name="Secka A."/>
            <person name="Antonio M."/>
            <person name="Oren A."/>
            <person name="Chaudhuri R."/>
            <person name="La Ragione R.M."/>
            <person name="Hildebrand F."/>
            <person name="Pallen M.J."/>
        </authorList>
    </citation>
    <scope>NUCLEOTIDE SEQUENCE [LARGE SCALE GENOMIC DNA]</scope>
    <source>
        <strain evidence="14 15">Sa2BVA9</strain>
    </source>
</reference>
<evidence type="ECO:0000256" key="3">
    <source>
        <dbReference type="ARBA" id="ARBA00022475"/>
    </source>
</evidence>
<evidence type="ECO:0000256" key="10">
    <source>
        <dbReference type="PROSITE-ProRule" id="PRU01193"/>
    </source>
</evidence>
<evidence type="ECO:0000256" key="8">
    <source>
        <dbReference type="ARBA" id="ARBA00023136"/>
    </source>
</evidence>
<evidence type="ECO:0000256" key="2">
    <source>
        <dbReference type="ARBA" id="ARBA00006337"/>
    </source>
</evidence>
<evidence type="ECO:0000313" key="14">
    <source>
        <dbReference type="EMBL" id="MBD7969046.1"/>
    </source>
</evidence>
<dbReference type="InterPro" id="IPR036318">
    <property type="entry name" value="FAD-bd_PCMH-like_sf"/>
</dbReference>
<feature type="transmembrane region" description="Helical" evidence="11">
    <location>
        <begin position="95"/>
        <end position="120"/>
    </location>
</feature>
<dbReference type="Pfam" id="PF00571">
    <property type="entry name" value="CBS"/>
    <property type="match status" value="2"/>
</dbReference>
<feature type="transmembrane region" description="Helical" evidence="11">
    <location>
        <begin position="56"/>
        <end position="75"/>
    </location>
</feature>
<keyword evidence="7 9" id="KW-0129">CBS domain</keyword>
<evidence type="ECO:0000313" key="15">
    <source>
        <dbReference type="Proteomes" id="UP000608071"/>
    </source>
</evidence>
<dbReference type="EMBL" id="JACSQL010000005">
    <property type="protein sequence ID" value="MBD7969046.1"/>
    <property type="molecule type" value="Genomic_DNA"/>
</dbReference>
<keyword evidence="5" id="KW-0677">Repeat</keyword>
<evidence type="ECO:0000259" key="12">
    <source>
        <dbReference type="PROSITE" id="PS51371"/>
    </source>
</evidence>
<dbReference type="SUPFAM" id="SSF54631">
    <property type="entry name" value="CBS-domain pair"/>
    <property type="match status" value="1"/>
</dbReference>
<dbReference type="InterPro" id="IPR000644">
    <property type="entry name" value="CBS_dom"/>
</dbReference>
<organism evidence="14 15">
    <name type="scientific">Paenibacillus gallinarum</name>
    <dbReference type="NCBI Taxonomy" id="2762232"/>
    <lineage>
        <taxon>Bacteria</taxon>
        <taxon>Bacillati</taxon>
        <taxon>Bacillota</taxon>
        <taxon>Bacilli</taxon>
        <taxon>Bacillales</taxon>
        <taxon>Paenibacillaceae</taxon>
        <taxon>Paenibacillus</taxon>
    </lineage>
</organism>
<keyword evidence="15" id="KW-1185">Reference proteome</keyword>
<dbReference type="InterPro" id="IPR005170">
    <property type="entry name" value="Transptr-assoc_dom"/>
</dbReference>
<dbReference type="Gene3D" id="3.10.580.10">
    <property type="entry name" value="CBS-domain"/>
    <property type="match status" value="1"/>
</dbReference>
<feature type="domain" description="CNNM transmembrane" evidence="13">
    <location>
        <begin position="1"/>
        <end position="201"/>
    </location>
</feature>
<proteinExistence type="inferred from homology"/>
<keyword evidence="3" id="KW-1003">Cell membrane</keyword>
<feature type="transmembrane region" description="Helical" evidence="11">
    <location>
        <begin position="6"/>
        <end position="28"/>
    </location>
</feature>
<feature type="domain" description="CBS" evidence="12">
    <location>
        <begin position="286"/>
        <end position="343"/>
    </location>
</feature>
<dbReference type="Pfam" id="PF01595">
    <property type="entry name" value="CNNM"/>
    <property type="match status" value="1"/>
</dbReference>
<dbReference type="InterPro" id="IPR051676">
    <property type="entry name" value="UPF0053_domain"/>
</dbReference>
<dbReference type="SMART" id="SM01091">
    <property type="entry name" value="CorC_HlyC"/>
    <property type="match status" value="1"/>
</dbReference>
<dbReference type="RefSeq" id="WP_191800665.1">
    <property type="nucleotide sequence ID" value="NZ_JACSQL010000005.1"/>
</dbReference>
<dbReference type="SUPFAM" id="SSF56176">
    <property type="entry name" value="FAD-binding/transporter-associated domain-like"/>
    <property type="match status" value="1"/>
</dbReference>
<sequence>MGFDILVILILLVVNAFFAASEMALISINDNRIRILSLEGNKRAQKLEKLLEEPTGFLSTIQIGITLAGFLNSAFAADKFASLLVDYVLSLGVDISPSVLSSVSVIVITLILSYFTLVFGELVPKRIAMKKAEAIALAVSSPLSVLSKVVNPFVKLLTVSTNLTVRLFGIDPNAEDEEASEEEIRMLVDTGLERGTIQQSEKMIIHNIFDFDNKDVSDMMTHRTDMIAISADTPLEDVLEIVQSEQYTRFPVFEERVDNIIGILHVKDLIVQFRKDTTRPKSIMDMIRPAYFVSESKKGDDLLEELQQNRVHMAIVVDEYGGTAGLITIEDLIEEIVGSIYDEYDEEESIFEQVDEDTYIFTGIAHLDEVSQITKASLPEEEYDTLSGFMVGTIGRIPTKQERPEFEFRGFRYKVLEVGKQRIRRIQMTRLPEEERSLHQDGEELSPEE</sequence>
<gene>
    <name evidence="14" type="ORF">H9647_13295</name>
</gene>
<dbReference type="InterPro" id="IPR016169">
    <property type="entry name" value="FAD-bd_PCMH_sub2"/>
</dbReference>
<name>A0ABR8SZV3_9BACL</name>
<evidence type="ECO:0000256" key="11">
    <source>
        <dbReference type="SAM" id="Phobius"/>
    </source>
</evidence>
<dbReference type="SMART" id="SM00116">
    <property type="entry name" value="CBS"/>
    <property type="match status" value="2"/>
</dbReference>
<evidence type="ECO:0000256" key="5">
    <source>
        <dbReference type="ARBA" id="ARBA00022737"/>
    </source>
</evidence>
<dbReference type="InterPro" id="IPR002550">
    <property type="entry name" value="CNNM"/>
</dbReference>
<keyword evidence="6 10" id="KW-1133">Transmembrane helix</keyword>
<comment type="caution">
    <text evidence="14">The sequence shown here is derived from an EMBL/GenBank/DDBJ whole genome shotgun (WGS) entry which is preliminary data.</text>
</comment>
<accession>A0ABR8SZV3</accession>
<evidence type="ECO:0000256" key="7">
    <source>
        <dbReference type="ARBA" id="ARBA00023122"/>
    </source>
</evidence>
<dbReference type="InterPro" id="IPR044751">
    <property type="entry name" value="Ion_transp-like_CBS"/>
</dbReference>
<dbReference type="Pfam" id="PF03471">
    <property type="entry name" value="CorC_HlyC"/>
    <property type="match status" value="1"/>
</dbReference>
<dbReference type="Proteomes" id="UP000608071">
    <property type="component" value="Unassembled WGS sequence"/>
</dbReference>
<evidence type="ECO:0000256" key="4">
    <source>
        <dbReference type="ARBA" id="ARBA00022692"/>
    </source>
</evidence>
<comment type="similarity">
    <text evidence="2">Belongs to the UPF0053 family.</text>
</comment>
<evidence type="ECO:0000256" key="6">
    <source>
        <dbReference type="ARBA" id="ARBA00022989"/>
    </source>
</evidence>
<dbReference type="InterPro" id="IPR046342">
    <property type="entry name" value="CBS_dom_sf"/>
</dbReference>
<dbReference type="CDD" id="cd04590">
    <property type="entry name" value="CBS_pair_CorC_HlyC_assoc"/>
    <property type="match status" value="1"/>
</dbReference>
<dbReference type="PROSITE" id="PS51371">
    <property type="entry name" value="CBS"/>
    <property type="match status" value="2"/>
</dbReference>
<protein>
    <submittedName>
        <fullName evidence="14">HlyC/CorC family transporter</fullName>
    </submittedName>
</protein>
<dbReference type="PANTHER" id="PTHR43099">
    <property type="entry name" value="UPF0053 PROTEIN YRKA"/>
    <property type="match status" value="1"/>
</dbReference>
<dbReference type="Gene3D" id="3.30.465.10">
    <property type="match status" value="1"/>
</dbReference>
<keyword evidence="4 10" id="KW-0812">Transmembrane</keyword>
<evidence type="ECO:0000256" key="1">
    <source>
        <dbReference type="ARBA" id="ARBA00004651"/>
    </source>
</evidence>
<dbReference type="PANTHER" id="PTHR43099:SF2">
    <property type="entry name" value="UPF0053 PROTEIN YRKA"/>
    <property type="match status" value="1"/>
</dbReference>
<keyword evidence="8 10" id="KW-0472">Membrane</keyword>
<feature type="domain" description="CBS" evidence="12">
    <location>
        <begin position="220"/>
        <end position="281"/>
    </location>
</feature>